<dbReference type="Gene3D" id="2.30.42.10">
    <property type="match status" value="1"/>
</dbReference>
<dbReference type="GO" id="GO:0004175">
    <property type="term" value="F:endopeptidase activity"/>
    <property type="evidence" value="ECO:0007669"/>
    <property type="project" value="TreeGrafter"/>
</dbReference>
<feature type="domain" description="Tail specific protease" evidence="1">
    <location>
        <begin position="171"/>
        <end position="384"/>
    </location>
</feature>
<dbReference type="SMART" id="SM00245">
    <property type="entry name" value="TSPc"/>
    <property type="match status" value="1"/>
</dbReference>
<proteinExistence type="predicted"/>
<evidence type="ECO:0000259" key="1">
    <source>
        <dbReference type="SMART" id="SM00245"/>
    </source>
</evidence>
<comment type="caution">
    <text evidence="2">The sequence shown here is derived from an EMBL/GenBank/DDBJ whole genome shotgun (WGS) entry which is preliminary data.</text>
</comment>
<name>A0A6I4TTX6_9SPHN</name>
<dbReference type="AlphaFoldDB" id="A0A6I4TTX6"/>
<dbReference type="GO" id="GO:0006508">
    <property type="term" value="P:proteolysis"/>
    <property type="evidence" value="ECO:0007669"/>
    <property type="project" value="InterPro"/>
</dbReference>
<dbReference type="GO" id="GO:0007165">
    <property type="term" value="P:signal transduction"/>
    <property type="evidence" value="ECO:0007669"/>
    <property type="project" value="TreeGrafter"/>
</dbReference>
<organism evidence="2 3">
    <name type="scientific">Croceibacterium xixiisoli</name>
    <dbReference type="NCBI Taxonomy" id="1476466"/>
    <lineage>
        <taxon>Bacteria</taxon>
        <taxon>Pseudomonadati</taxon>
        <taxon>Pseudomonadota</taxon>
        <taxon>Alphaproteobacteria</taxon>
        <taxon>Sphingomonadales</taxon>
        <taxon>Erythrobacteraceae</taxon>
        <taxon>Croceibacterium</taxon>
    </lineage>
</organism>
<dbReference type="EMBL" id="WTYJ01000002">
    <property type="protein sequence ID" value="MXO99655.1"/>
    <property type="molecule type" value="Genomic_DNA"/>
</dbReference>
<sequence>MALPRLAAAVETDAVPGDVTAANDFDELWGTLASNYCFFGEKRTDWDKVRALYRPQALAAQSIEEFTGVVHAVLGELYDIHTHLKQTADGAPRWPLFDLMGEWHDGSARIISVAEDSAAARAAIRPGDEIVDVDGVSIATATLARRPRCLTEPHREANDYALNCVLAGHRARPRQMLIHRPGQGSRMVDLPLSNPAAGADSPADVEWRGLDDNLGYIAIRSFADDAVVAAFDAALLALRDTRGLIIDVRNNGGGDTAVARPIMGRFITERLPYARMRRRSGDGDRRALTAAWTEYVDPTGPFTYTRPVVVLTNYWSASMAEGFPMGMRGIGRAKVVGTPMMALGAAVFDLRLNRTGVDAQYSAEPVYDVRDQPRWTMRPDVEVATEADVLAEGIRVVSQMANG</sequence>
<dbReference type="Pfam" id="PF14684">
    <property type="entry name" value="Tricorn_C1"/>
    <property type="match status" value="1"/>
</dbReference>
<dbReference type="InterPro" id="IPR001478">
    <property type="entry name" value="PDZ"/>
</dbReference>
<dbReference type="InterPro" id="IPR005151">
    <property type="entry name" value="Tail-specific_protease"/>
</dbReference>
<dbReference type="GO" id="GO:0030288">
    <property type="term" value="C:outer membrane-bounded periplasmic space"/>
    <property type="evidence" value="ECO:0007669"/>
    <property type="project" value="TreeGrafter"/>
</dbReference>
<accession>A0A6I4TTX6</accession>
<keyword evidence="3" id="KW-1185">Reference proteome</keyword>
<dbReference type="GO" id="GO:0008236">
    <property type="term" value="F:serine-type peptidase activity"/>
    <property type="evidence" value="ECO:0007669"/>
    <property type="project" value="InterPro"/>
</dbReference>
<protein>
    <submittedName>
        <fullName evidence="2">Peptidase S41</fullName>
    </submittedName>
</protein>
<dbReference type="SUPFAM" id="SSF50156">
    <property type="entry name" value="PDZ domain-like"/>
    <property type="match status" value="1"/>
</dbReference>
<dbReference type="Pfam" id="PF03572">
    <property type="entry name" value="Peptidase_S41"/>
    <property type="match status" value="1"/>
</dbReference>
<dbReference type="Pfam" id="PF00595">
    <property type="entry name" value="PDZ"/>
    <property type="match status" value="1"/>
</dbReference>
<dbReference type="InterPro" id="IPR029045">
    <property type="entry name" value="ClpP/crotonase-like_dom_sf"/>
</dbReference>
<dbReference type="SUPFAM" id="SSF52096">
    <property type="entry name" value="ClpP/crotonase"/>
    <property type="match status" value="1"/>
</dbReference>
<dbReference type="Gene3D" id="3.30.750.44">
    <property type="match status" value="1"/>
</dbReference>
<dbReference type="CDD" id="cd06567">
    <property type="entry name" value="Peptidase_S41"/>
    <property type="match status" value="1"/>
</dbReference>
<dbReference type="OrthoDB" id="9812068at2"/>
<dbReference type="Gene3D" id="3.90.226.10">
    <property type="entry name" value="2-enoyl-CoA Hydratase, Chain A, domain 1"/>
    <property type="match status" value="1"/>
</dbReference>
<gene>
    <name evidence="2" type="ORF">GRI97_11710</name>
</gene>
<dbReference type="InterPro" id="IPR036034">
    <property type="entry name" value="PDZ_sf"/>
</dbReference>
<dbReference type="Proteomes" id="UP000469430">
    <property type="component" value="Unassembled WGS sequence"/>
</dbReference>
<dbReference type="InterPro" id="IPR028204">
    <property type="entry name" value="Tricorn_C1"/>
</dbReference>
<reference evidence="2 3" key="1">
    <citation type="submission" date="2019-12" db="EMBL/GenBank/DDBJ databases">
        <title>Genomic-based taxomic classification of the family Erythrobacteraceae.</title>
        <authorList>
            <person name="Xu L."/>
        </authorList>
    </citation>
    <scope>NUCLEOTIDE SEQUENCE [LARGE SCALE GENOMIC DNA]</scope>
    <source>
        <strain evidence="2 3">S36</strain>
    </source>
</reference>
<dbReference type="PANTHER" id="PTHR32060:SF30">
    <property type="entry name" value="CARBOXY-TERMINAL PROCESSING PROTEASE CTPA"/>
    <property type="match status" value="1"/>
</dbReference>
<evidence type="ECO:0000313" key="2">
    <source>
        <dbReference type="EMBL" id="MXO99655.1"/>
    </source>
</evidence>
<dbReference type="PANTHER" id="PTHR32060">
    <property type="entry name" value="TAIL-SPECIFIC PROTEASE"/>
    <property type="match status" value="1"/>
</dbReference>
<evidence type="ECO:0000313" key="3">
    <source>
        <dbReference type="Proteomes" id="UP000469430"/>
    </source>
</evidence>